<feature type="compositionally biased region" description="Basic and acidic residues" evidence="9">
    <location>
        <begin position="946"/>
        <end position="965"/>
    </location>
</feature>
<dbReference type="InterPro" id="IPR001810">
    <property type="entry name" value="F-box_dom"/>
</dbReference>
<feature type="repeat" description="WD" evidence="8">
    <location>
        <begin position="571"/>
        <end position="612"/>
    </location>
</feature>
<feature type="region of interest" description="Disordered" evidence="9">
    <location>
        <begin position="781"/>
        <end position="817"/>
    </location>
</feature>
<keyword evidence="4 7" id="KW-0493">Microtubule</keyword>
<dbReference type="GO" id="GO:0051013">
    <property type="term" value="P:microtubule severing"/>
    <property type="evidence" value="ECO:0007669"/>
    <property type="project" value="UniProtKB-UniRule"/>
</dbReference>
<dbReference type="Proteomes" id="UP000516314">
    <property type="component" value="Chromosome 1"/>
</dbReference>
<evidence type="ECO:0000313" key="11">
    <source>
        <dbReference type="EMBL" id="CAD5312391.1"/>
    </source>
</evidence>
<dbReference type="GO" id="GO:0051510">
    <property type="term" value="P:regulation of unidimensional cell growth"/>
    <property type="evidence" value="ECO:0007669"/>
    <property type="project" value="UniProtKB-ARBA"/>
</dbReference>
<dbReference type="FunFam" id="2.130.10.10:FF:000183">
    <property type="entry name" value="Katanin p80 WD40 repeat-containing subunit B1"/>
    <property type="match status" value="1"/>
</dbReference>
<dbReference type="GO" id="GO:0005737">
    <property type="term" value="C:cytoplasm"/>
    <property type="evidence" value="ECO:0007669"/>
    <property type="project" value="UniProtKB-UniRule"/>
</dbReference>
<evidence type="ECO:0000256" key="5">
    <source>
        <dbReference type="ARBA" id="ARBA00022737"/>
    </source>
</evidence>
<reference evidence="11 12" key="1">
    <citation type="submission" date="2020-09" db="EMBL/GenBank/DDBJ databases">
        <authorList>
            <person name="Ashkenazy H."/>
        </authorList>
    </citation>
    <scope>NUCLEOTIDE SEQUENCE [LARGE SCALE GENOMIC DNA]</scope>
    <source>
        <strain evidence="12">cv. Cdm-0</strain>
    </source>
</reference>
<feature type="domain" description="F-box" evidence="10">
    <location>
        <begin position="38"/>
        <end position="83"/>
    </location>
</feature>
<name>A0A7G2DPY2_ARATH</name>
<feature type="region of interest" description="Disordered" evidence="9">
    <location>
        <begin position="1"/>
        <end position="21"/>
    </location>
</feature>
<dbReference type="PANTHER" id="PTHR19845">
    <property type="entry name" value="KATANIN P80 SUBUNIT"/>
    <property type="match status" value="1"/>
</dbReference>
<protein>
    <recommendedName>
        <fullName evidence="7">Katanin p80 WD40 repeat-containing subunit B1 homolog</fullName>
    </recommendedName>
</protein>
<dbReference type="PRINTS" id="PR00320">
    <property type="entry name" value="GPROTEINBRPT"/>
</dbReference>
<feature type="repeat" description="WD" evidence="8">
    <location>
        <begin position="445"/>
        <end position="486"/>
    </location>
</feature>
<dbReference type="InterPro" id="IPR001680">
    <property type="entry name" value="WD40_rpt"/>
</dbReference>
<comment type="subcellular location">
    <subcellularLocation>
        <location evidence="1 7">Cytoplasm</location>
        <location evidence="1 7">Cytoskeleton</location>
    </subcellularLocation>
</comment>
<feature type="repeat" description="WD" evidence="8">
    <location>
        <begin position="487"/>
        <end position="528"/>
    </location>
</feature>
<dbReference type="SUPFAM" id="SSF51004">
    <property type="entry name" value="C-terminal (heme d1) domain of cytochrome cd1-nitrite reductase"/>
    <property type="match status" value="1"/>
</dbReference>
<dbReference type="Pfam" id="PF00646">
    <property type="entry name" value="F-box"/>
    <property type="match status" value="1"/>
</dbReference>
<evidence type="ECO:0000256" key="6">
    <source>
        <dbReference type="ARBA" id="ARBA00023212"/>
    </source>
</evidence>
<dbReference type="SUPFAM" id="SSF81383">
    <property type="entry name" value="F-box domain"/>
    <property type="match status" value="1"/>
</dbReference>
<dbReference type="SMART" id="SM00320">
    <property type="entry name" value="WD40"/>
    <property type="match status" value="6"/>
</dbReference>
<keyword evidence="2 7" id="KW-0963">Cytoplasm</keyword>
<dbReference type="PROSITE" id="PS00678">
    <property type="entry name" value="WD_REPEATS_1"/>
    <property type="match status" value="3"/>
</dbReference>
<dbReference type="InterPro" id="IPR028021">
    <property type="entry name" value="Katanin_C-terminal"/>
</dbReference>
<dbReference type="FunFam" id="2.130.10.10:FF:000897">
    <property type="entry name" value="Katanin p80 WD40 repeat-containing subunit B1 homolog"/>
    <property type="match status" value="1"/>
</dbReference>
<dbReference type="CDD" id="cd00200">
    <property type="entry name" value="WD40"/>
    <property type="match status" value="1"/>
</dbReference>
<feature type="region of interest" description="Disordered" evidence="9">
    <location>
        <begin position="910"/>
        <end position="974"/>
    </location>
</feature>
<dbReference type="Pfam" id="PF13925">
    <property type="entry name" value="Katanin_con80"/>
    <property type="match status" value="1"/>
</dbReference>
<evidence type="ECO:0000256" key="8">
    <source>
        <dbReference type="PROSITE-ProRule" id="PRU00221"/>
    </source>
</evidence>
<dbReference type="SUPFAM" id="SSF50978">
    <property type="entry name" value="WD40 repeat-like"/>
    <property type="match status" value="1"/>
</dbReference>
<dbReference type="Pfam" id="PF00400">
    <property type="entry name" value="WD40"/>
    <property type="match status" value="6"/>
</dbReference>
<dbReference type="PANTHER" id="PTHR19845:SF19">
    <property type="entry name" value="KATANIN P80 WD40 REPEAT-CONTAINING SUBUNIT B1 HOMOLOG KTN80.1"/>
    <property type="match status" value="1"/>
</dbReference>
<evidence type="ECO:0000259" key="10">
    <source>
        <dbReference type="PROSITE" id="PS50181"/>
    </source>
</evidence>
<dbReference type="InterPro" id="IPR011043">
    <property type="entry name" value="Gal_Oxase/kelch_b-propeller"/>
</dbReference>
<dbReference type="InterPro" id="IPR019775">
    <property type="entry name" value="WD40_repeat_CS"/>
</dbReference>
<dbReference type="InterPro" id="IPR015915">
    <property type="entry name" value="Kelch-typ_b-propeller"/>
</dbReference>
<evidence type="ECO:0000256" key="4">
    <source>
        <dbReference type="ARBA" id="ARBA00022701"/>
    </source>
</evidence>
<dbReference type="Gene3D" id="2.120.10.80">
    <property type="entry name" value="Kelch-type beta propeller"/>
    <property type="match status" value="1"/>
</dbReference>
<dbReference type="NCBIfam" id="TIGR01640">
    <property type="entry name" value="F_box_assoc_1"/>
    <property type="match status" value="1"/>
</dbReference>
<dbReference type="Pfam" id="PF07734">
    <property type="entry name" value="FBA_1"/>
    <property type="match status" value="1"/>
</dbReference>
<dbReference type="CDD" id="cd22157">
    <property type="entry name" value="F-box_AtFBW1-like"/>
    <property type="match status" value="1"/>
</dbReference>
<dbReference type="SUPFAM" id="SSF50965">
    <property type="entry name" value="Galactose oxidase, central domain"/>
    <property type="match status" value="1"/>
</dbReference>
<dbReference type="EMBL" id="LR881466">
    <property type="protein sequence ID" value="CAD5312391.1"/>
    <property type="molecule type" value="Genomic_DNA"/>
</dbReference>
<dbReference type="InterPro" id="IPR026962">
    <property type="entry name" value="KTNB1"/>
</dbReference>
<dbReference type="HAMAP" id="MF_03022">
    <property type="entry name" value="Katanin_p80_B1"/>
    <property type="match status" value="1"/>
</dbReference>
<keyword evidence="6 7" id="KW-0206">Cytoskeleton</keyword>
<dbReference type="PROSITE" id="PS50294">
    <property type="entry name" value="WD_REPEATS_REGION"/>
    <property type="match status" value="5"/>
</dbReference>
<accession>A0A7G2DPY2</accession>
<dbReference type="InterPro" id="IPR036047">
    <property type="entry name" value="F-box-like_dom_sf"/>
</dbReference>
<dbReference type="GO" id="GO:0008352">
    <property type="term" value="C:katanin complex"/>
    <property type="evidence" value="ECO:0007669"/>
    <property type="project" value="InterPro"/>
</dbReference>
<evidence type="ECO:0000256" key="1">
    <source>
        <dbReference type="ARBA" id="ARBA00004245"/>
    </source>
</evidence>
<dbReference type="InterPro" id="IPR036322">
    <property type="entry name" value="WD40_repeat_dom_sf"/>
</dbReference>
<evidence type="ECO:0000313" key="12">
    <source>
        <dbReference type="Proteomes" id="UP000516314"/>
    </source>
</evidence>
<dbReference type="InterPro" id="IPR006527">
    <property type="entry name" value="F-box-assoc_dom_typ1"/>
</dbReference>
<dbReference type="Gene3D" id="2.130.10.10">
    <property type="entry name" value="YVTN repeat-like/Quinoprotein amine dehydrogenase"/>
    <property type="match status" value="2"/>
</dbReference>
<feature type="repeat" description="WD" evidence="8">
    <location>
        <begin position="402"/>
        <end position="444"/>
    </location>
</feature>
<feature type="repeat" description="WD" evidence="8">
    <location>
        <begin position="529"/>
        <end position="570"/>
    </location>
</feature>
<dbReference type="SMART" id="SM00256">
    <property type="entry name" value="FBOX"/>
    <property type="match status" value="1"/>
</dbReference>
<dbReference type="InterPro" id="IPR020472">
    <property type="entry name" value="WD40_PAC1"/>
</dbReference>
<keyword evidence="5" id="KW-0677">Repeat</keyword>
<organism evidence="11 12">
    <name type="scientific">Arabidopsis thaliana</name>
    <name type="common">Mouse-ear cress</name>
    <dbReference type="NCBI Taxonomy" id="3702"/>
    <lineage>
        <taxon>Eukaryota</taxon>
        <taxon>Viridiplantae</taxon>
        <taxon>Streptophyta</taxon>
        <taxon>Embryophyta</taxon>
        <taxon>Tracheophyta</taxon>
        <taxon>Spermatophyta</taxon>
        <taxon>Magnoliopsida</taxon>
        <taxon>eudicotyledons</taxon>
        <taxon>Gunneridae</taxon>
        <taxon>Pentapetalae</taxon>
        <taxon>rosids</taxon>
        <taxon>malvids</taxon>
        <taxon>Brassicales</taxon>
        <taxon>Brassicaceae</taxon>
        <taxon>Camelineae</taxon>
        <taxon>Arabidopsis</taxon>
    </lineage>
</organism>
<dbReference type="PROSITE" id="PS50181">
    <property type="entry name" value="FBOX"/>
    <property type="match status" value="1"/>
</dbReference>
<feature type="compositionally biased region" description="Polar residues" evidence="9">
    <location>
        <begin position="1007"/>
        <end position="1021"/>
    </location>
</feature>
<feature type="region of interest" description="Disordered" evidence="9">
    <location>
        <begin position="1000"/>
        <end position="1045"/>
    </location>
</feature>
<evidence type="ECO:0000256" key="3">
    <source>
        <dbReference type="ARBA" id="ARBA00022574"/>
    </source>
</evidence>
<dbReference type="PROSITE" id="PS50082">
    <property type="entry name" value="WD_REPEATS_2"/>
    <property type="match status" value="5"/>
</dbReference>
<sequence>MEEAENRVVIASSTQRKRKRRKIRRIIKRRRRRNEKPVIAPSSLPNDVVEEIFLRFPVKALFRLKTLSKQWRSTIESQSFEERHLKIAERFHAHHPRVMVITEKDPLKLLPRPRPDADIGFRLFCLESGSLLSFILLNFPQSFANYIYVSGCCDGLFCVHSPRSQAMYVVNPATRWLRQLPPARFQILMQKATYRDWLDMKSVFHLAFVKANDYKLVWLYNSDKYNADALSPNEGVTKCEVFDFRANSWRDLTCTPSYRIFHGQIPACANGSVYWLTEPYNDKIEVVAFDIHAESFRLLPKIKPAIAGSDPMHIDICTLDNGLCMSKREPNTLVQEIWRLKSSEDSWEKIYTIDLLSCSSSRTQFRDEFYWGEQDLVNPSTPVALCKNKTILLSHRYSREEFVAHSGNVNCLSIGKKTSRLLLTGGDDYKVNLWSIGKTTSPMSLCGHTSPVDSVAFNSEEVLVLAGASSGVIKLWDLEESKMVRAFTGHRSNCSAVEFHPFGEFLASGSSDTNLRVWDTRKKGCIQTYKGHTRGISTIEFSPDGRWVVSGGLDNVVKVWDLTAGKLLHEFKCHEGPIRSLDFHPLEFLLATGSADRTVKFWDLETFELIGTTRPEATGVRAIAFHPDGQTLFCGLDDGLKVYSWEPVICRDGVDMGWSTLGDFCINEGKFIGCSYYRNSVGIWVSDISELEPYGAVSEDKNECMVKRFSVLNDQSERMGSGPRGSVSPDYETREIKNIYVDSTGGNLNVAQNPGSLKATLPLESGKVATMVSEKQNAAYFGPAGDKYSSTSRDSDSGEESSYSERESIPFSRTKSGMLLRPAHVRKTLAKFEESKQSAVVQSATRKKSGLAVEEEPQTQNAFLSEQNASKPFDAEDSIIKGITNKFEKALSSEPPTDEANRMFLKPPRIHRSSNSKYNDTRRAMSADPATFGKGGMENSGDVEDIPSKTERVLSREKPGDEQKNTEYPSGSRELNPVKIVEGVNVVSGRTRSLVEKFERGEKTTHTEGASTTIEQNNNAVQEDPRKTSRQTGETPVISTRRARSTPARVMPIVLNRDTSMHRVSPTQMLATPTVIDQVADMTLDETHATQIQPACDNMPQKEEPNISDREDDSDITENLMLTHNEFLSTLQSRLTKLQIVRHFWERSDVKGAIGALRKLTDQSVQADVISILTEKIEILTLDMFSQLVPVLTSLLGSRTERPVNVSLDMLLKLVAVFGTVIRSTVSAPRIVGVDLHANERLEICQICSAGLHKIQRILPVLARRGGLITRKAQELNLVLQEP</sequence>
<dbReference type="GO" id="GO:0005874">
    <property type="term" value="C:microtubule"/>
    <property type="evidence" value="ECO:0007669"/>
    <property type="project" value="UniProtKB-KW"/>
</dbReference>
<keyword evidence="3 8" id="KW-0853">WD repeat</keyword>
<evidence type="ECO:0000256" key="7">
    <source>
        <dbReference type="HAMAP-Rule" id="MF_03022"/>
    </source>
</evidence>
<gene>
    <name evidence="11" type="ORF">AT9943_LOCUS939</name>
</gene>
<comment type="function">
    <text evidence="7">May participate in a complex which severs microtubules in an ATP-dependent manner. Microtubule severing may promote rapid reorganization of cellular microtubule arrays.</text>
</comment>
<dbReference type="GO" id="GO:0008017">
    <property type="term" value="F:microtubule binding"/>
    <property type="evidence" value="ECO:0007669"/>
    <property type="project" value="UniProtKB-UniRule"/>
</dbReference>
<proteinExistence type="inferred from homology"/>
<evidence type="ECO:0000256" key="2">
    <source>
        <dbReference type="ARBA" id="ARBA00022490"/>
    </source>
</evidence>
<evidence type="ECO:0000256" key="9">
    <source>
        <dbReference type="SAM" id="MobiDB-lite"/>
    </source>
</evidence>
<dbReference type="InterPro" id="IPR011048">
    <property type="entry name" value="Haem_d1_sf"/>
</dbReference>
<dbReference type="Gene3D" id="1.20.1280.50">
    <property type="match status" value="1"/>
</dbReference>
<dbReference type="InterPro" id="IPR017451">
    <property type="entry name" value="F-box-assoc_interact_dom"/>
</dbReference>
<comment type="similarity">
    <text evidence="7">Belongs to the WD repeat KATNB1 family.</text>
</comment>
<dbReference type="InterPro" id="IPR015943">
    <property type="entry name" value="WD40/YVTN_repeat-like_dom_sf"/>
</dbReference>